<comment type="caution">
    <text evidence="5">The sequence shown here is derived from an EMBL/GenBank/DDBJ whole genome shotgun (WGS) entry which is preliminary data.</text>
</comment>
<dbReference type="InterPro" id="IPR027417">
    <property type="entry name" value="P-loop_NTPase"/>
</dbReference>
<dbReference type="SUPFAM" id="SSF52540">
    <property type="entry name" value="P-loop containing nucleoside triphosphate hydrolases"/>
    <property type="match status" value="1"/>
</dbReference>
<dbReference type="SMART" id="SM00174">
    <property type="entry name" value="RHO"/>
    <property type="match status" value="1"/>
</dbReference>
<dbReference type="EMBL" id="JBBPBN010000010">
    <property type="protein sequence ID" value="KAK9031209.1"/>
    <property type="molecule type" value="Genomic_DNA"/>
</dbReference>
<evidence type="ECO:0000256" key="2">
    <source>
        <dbReference type="ARBA" id="ARBA00022741"/>
    </source>
</evidence>
<proteinExistence type="inferred from homology"/>
<comment type="similarity">
    <text evidence="1">Belongs to the small GTPase superfamily. Rho family.</text>
</comment>
<dbReference type="Pfam" id="PF00071">
    <property type="entry name" value="Ras"/>
    <property type="match status" value="1"/>
</dbReference>
<dbReference type="PANTHER" id="PTHR24072">
    <property type="entry name" value="RHO FAMILY GTPASE"/>
    <property type="match status" value="1"/>
</dbReference>
<evidence type="ECO:0000256" key="4">
    <source>
        <dbReference type="ARBA" id="ARBA00023288"/>
    </source>
</evidence>
<evidence type="ECO:0000313" key="5">
    <source>
        <dbReference type="EMBL" id="KAK9031209.1"/>
    </source>
</evidence>
<gene>
    <name evidence="5" type="ORF">V6N11_032596</name>
</gene>
<dbReference type="InterPro" id="IPR001806">
    <property type="entry name" value="Small_GTPase"/>
</dbReference>
<sequence>MVEEPAMKRMASVAEQLNSCRSNQASFANDVNNNEHREIHQVRYGRGRSRGEDLHAHFVHQQYFSYGLCSNRVCNFSANVVVDGSIVNLGLWDTVGQEDYNRLRHLSSRGTDVFLLAFSLISKASYENIHKKVNFAVIVLLDTQEVLQLCFVPLKLIFWLRQDTASLLQENAWANFINGGKQADNNATKPCKPWEELPSLDGRNGSVEILKRLPSLGR</sequence>
<name>A0ABR2T1X4_9ROSI</name>
<evidence type="ECO:0000256" key="1">
    <source>
        <dbReference type="ARBA" id="ARBA00010142"/>
    </source>
</evidence>
<organism evidence="5 6">
    <name type="scientific">Hibiscus sabdariffa</name>
    <name type="common">roselle</name>
    <dbReference type="NCBI Taxonomy" id="183260"/>
    <lineage>
        <taxon>Eukaryota</taxon>
        <taxon>Viridiplantae</taxon>
        <taxon>Streptophyta</taxon>
        <taxon>Embryophyta</taxon>
        <taxon>Tracheophyta</taxon>
        <taxon>Spermatophyta</taxon>
        <taxon>Magnoliopsida</taxon>
        <taxon>eudicotyledons</taxon>
        <taxon>Gunneridae</taxon>
        <taxon>Pentapetalae</taxon>
        <taxon>rosids</taxon>
        <taxon>malvids</taxon>
        <taxon>Malvales</taxon>
        <taxon>Malvaceae</taxon>
        <taxon>Malvoideae</taxon>
        <taxon>Hibiscus</taxon>
    </lineage>
</organism>
<keyword evidence="4" id="KW-0449">Lipoprotein</keyword>
<evidence type="ECO:0000256" key="3">
    <source>
        <dbReference type="ARBA" id="ARBA00023134"/>
    </source>
</evidence>
<dbReference type="Proteomes" id="UP001396334">
    <property type="component" value="Unassembled WGS sequence"/>
</dbReference>
<protein>
    <submittedName>
        <fullName evidence="5">Uncharacterized protein</fullName>
    </submittedName>
</protein>
<dbReference type="InterPro" id="IPR003578">
    <property type="entry name" value="Small_GTPase_Rho"/>
</dbReference>
<keyword evidence="3" id="KW-0342">GTP-binding</keyword>
<evidence type="ECO:0000313" key="6">
    <source>
        <dbReference type="Proteomes" id="UP001396334"/>
    </source>
</evidence>
<dbReference type="Gene3D" id="3.40.50.300">
    <property type="entry name" value="P-loop containing nucleotide triphosphate hydrolases"/>
    <property type="match status" value="1"/>
</dbReference>
<keyword evidence="2" id="KW-0547">Nucleotide-binding</keyword>
<reference evidence="5 6" key="1">
    <citation type="journal article" date="2024" name="G3 (Bethesda)">
        <title>Genome assembly of Hibiscus sabdariffa L. provides insights into metabolisms of medicinal natural products.</title>
        <authorList>
            <person name="Kim T."/>
        </authorList>
    </citation>
    <scope>NUCLEOTIDE SEQUENCE [LARGE SCALE GENOMIC DNA]</scope>
    <source>
        <strain evidence="5">TK-2024</strain>
        <tissue evidence="5">Old leaves</tissue>
    </source>
</reference>
<keyword evidence="6" id="KW-1185">Reference proteome</keyword>
<accession>A0ABR2T1X4</accession>